<keyword evidence="3" id="KW-1185">Reference proteome</keyword>
<dbReference type="NCBIfam" id="NF005886">
    <property type="entry name" value="PRK07849.1-1"/>
    <property type="match status" value="1"/>
</dbReference>
<name>A0A9X4M4F1_9ACTN</name>
<dbReference type="Gene3D" id="3.20.10.10">
    <property type="entry name" value="D-amino Acid Aminotransferase, subunit A, domain 2"/>
    <property type="match status" value="1"/>
</dbReference>
<evidence type="ECO:0000313" key="2">
    <source>
        <dbReference type="EMBL" id="MDG3015048.1"/>
    </source>
</evidence>
<dbReference type="InterPro" id="IPR050571">
    <property type="entry name" value="Class-IV_PLP-Dep_Aminotrnsfr"/>
</dbReference>
<organism evidence="2 3">
    <name type="scientific">Speluncibacter jeojiensis</name>
    <dbReference type="NCBI Taxonomy" id="2710754"/>
    <lineage>
        <taxon>Bacteria</taxon>
        <taxon>Bacillati</taxon>
        <taxon>Actinomycetota</taxon>
        <taxon>Actinomycetes</taxon>
        <taxon>Mycobacteriales</taxon>
        <taxon>Speluncibacteraceae</taxon>
        <taxon>Speluncibacter</taxon>
    </lineage>
</organism>
<dbReference type="InterPro" id="IPR043131">
    <property type="entry name" value="BCAT-like_N"/>
</dbReference>
<comment type="caution">
    <text evidence="2">The sequence shown here is derived from an EMBL/GenBank/DDBJ whole genome shotgun (WGS) entry which is preliminary data.</text>
</comment>
<gene>
    <name evidence="2" type="ORF">NVS88_10840</name>
</gene>
<dbReference type="RefSeq" id="WP_277834162.1">
    <property type="nucleotide sequence ID" value="NZ_JAAIVF010000005.1"/>
</dbReference>
<proteinExistence type="inferred from homology"/>
<dbReference type="Gene3D" id="3.30.470.10">
    <property type="match status" value="1"/>
</dbReference>
<dbReference type="InterPro" id="IPR043132">
    <property type="entry name" value="BCAT-like_C"/>
</dbReference>
<dbReference type="PANTHER" id="PTHR42743">
    <property type="entry name" value="AMINO-ACID AMINOTRANSFERASE"/>
    <property type="match status" value="1"/>
</dbReference>
<dbReference type="Pfam" id="PF01063">
    <property type="entry name" value="Aminotran_4"/>
    <property type="match status" value="1"/>
</dbReference>
<evidence type="ECO:0000256" key="1">
    <source>
        <dbReference type="ARBA" id="ARBA00009320"/>
    </source>
</evidence>
<dbReference type="GO" id="GO:0008696">
    <property type="term" value="F:4-amino-4-deoxychorismate lyase activity"/>
    <property type="evidence" value="ECO:0007669"/>
    <property type="project" value="UniProtKB-EC"/>
</dbReference>
<accession>A0A9X4M4F1</accession>
<dbReference type="GO" id="GO:0046394">
    <property type="term" value="P:carboxylic acid biosynthetic process"/>
    <property type="evidence" value="ECO:0007669"/>
    <property type="project" value="UniProtKB-ARBA"/>
</dbReference>
<comment type="similarity">
    <text evidence="1">Belongs to the class-IV pyridoxal-phosphate-dependent aminotransferase family.</text>
</comment>
<dbReference type="GO" id="GO:0005829">
    <property type="term" value="C:cytosol"/>
    <property type="evidence" value="ECO:0007669"/>
    <property type="project" value="TreeGrafter"/>
</dbReference>
<keyword evidence="2" id="KW-0456">Lyase</keyword>
<reference evidence="2" key="1">
    <citation type="submission" date="2022-08" db="EMBL/GenBank/DDBJ databases">
        <title>Genome analysis of Corynebacteriales strain.</title>
        <authorList>
            <person name="Lee S.D."/>
        </authorList>
    </citation>
    <scope>NUCLEOTIDE SEQUENCE</scope>
    <source>
        <strain evidence="2">D3-21</strain>
    </source>
</reference>
<dbReference type="PANTHER" id="PTHR42743:SF11">
    <property type="entry name" value="AMINODEOXYCHORISMATE LYASE"/>
    <property type="match status" value="1"/>
</dbReference>
<dbReference type="EC" id="4.1.3.38" evidence="2"/>
<protein>
    <submittedName>
        <fullName evidence="2">Aminodeoxychorismate lyase</fullName>
        <ecNumber evidence="2">4.1.3.38</ecNumber>
    </submittedName>
</protein>
<dbReference type="InterPro" id="IPR036038">
    <property type="entry name" value="Aminotransferase-like"/>
</dbReference>
<dbReference type="EMBL" id="JANRHA010000006">
    <property type="protein sequence ID" value="MDG3015048.1"/>
    <property type="molecule type" value="Genomic_DNA"/>
</dbReference>
<sequence length="292" mass="31146">MPVDGAAAARVVLTLDGELHDPNQPLLHADDLAAVRGDGAFETLLVRKGRACVVEDHLARLANSARLLDLPAPDLGEWRAAIEMAAQEWGTAQEGVLRLVLTRGREQGGAPTAYLTVSPMSDRVDRVRREGVSAITLERGFSIDLAATAPWQLLGAKTLSYATNMAALRYAHTQGADEVIFVSAEGNVLEGPRSSVVIWLDGTFITPPAEHGILAGTTQRGLFRVARERGIECAYRPVRPADLIAAEGVWMLSSATLVARVHTLNGLALATSPVDRDLHDMVEAAVQPISAG</sequence>
<dbReference type="SUPFAM" id="SSF56752">
    <property type="entry name" value="D-aminoacid aminotransferase-like PLP-dependent enzymes"/>
    <property type="match status" value="1"/>
</dbReference>
<dbReference type="InterPro" id="IPR001544">
    <property type="entry name" value="Aminotrans_IV"/>
</dbReference>
<dbReference type="Proteomes" id="UP001152755">
    <property type="component" value="Unassembled WGS sequence"/>
</dbReference>
<dbReference type="NCBIfam" id="NF005887">
    <property type="entry name" value="PRK07849.1-2"/>
    <property type="match status" value="1"/>
</dbReference>
<dbReference type="AlphaFoldDB" id="A0A9X4M4F1"/>
<evidence type="ECO:0000313" key="3">
    <source>
        <dbReference type="Proteomes" id="UP001152755"/>
    </source>
</evidence>